<protein>
    <submittedName>
        <fullName evidence="1">Uncharacterized protein</fullName>
    </submittedName>
</protein>
<name>A0ABV2R148_9HYPH</name>
<proteinExistence type="predicted"/>
<sequence length="82" mass="8677">MNMDTDSTTAAKGASAPSLVYVSDHLSEAAHLMEAIWMAAEAMMQSEEREAIRAVLHYASKLVKGARDDVDAVLGAQKAVAA</sequence>
<accession>A0ABV2R148</accession>
<organism evidence="1 2">
    <name type="scientific">Kaistia defluvii</name>
    <dbReference type="NCBI Taxonomy" id="410841"/>
    <lineage>
        <taxon>Bacteria</taxon>
        <taxon>Pseudomonadati</taxon>
        <taxon>Pseudomonadota</taxon>
        <taxon>Alphaproteobacteria</taxon>
        <taxon>Hyphomicrobiales</taxon>
        <taxon>Kaistiaceae</taxon>
        <taxon>Kaistia</taxon>
    </lineage>
</organism>
<gene>
    <name evidence="1" type="ORF">ABIE08_002946</name>
</gene>
<evidence type="ECO:0000313" key="1">
    <source>
        <dbReference type="EMBL" id="MET4635000.1"/>
    </source>
</evidence>
<reference evidence="1 2" key="1">
    <citation type="submission" date="2024-06" db="EMBL/GenBank/DDBJ databases">
        <title>Sorghum-associated microbial communities from plants grown in Nebraska, USA.</title>
        <authorList>
            <person name="Schachtman D."/>
        </authorList>
    </citation>
    <scope>NUCLEOTIDE SEQUENCE [LARGE SCALE GENOMIC DNA]</scope>
    <source>
        <strain evidence="1 2">3207</strain>
    </source>
</reference>
<comment type="caution">
    <text evidence="1">The sequence shown here is derived from an EMBL/GenBank/DDBJ whole genome shotgun (WGS) entry which is preliminary data.</text>
</comment>
<evidence type="ECO:0000313" key="2">
    <source>
        <dbReference type="Proteomes" id="UP001549321"/>
    </source>
</evidence>
<keyword evidence="2" id="KW-1185">Reference proteome</keyword>
<dbReference type="EMBL" id="JBEPSM010000002">
    <property type="protein sequence ID" value="MET4635000.1"/>
    <property type="molecule type" value="Genomic_DNA"/>
</dbReference>
<dbReference type="Proteomes" id="UP001549321">
    <property type="component" value="Unassembled WGS sequence"/>
</dbReference>
<dbReference type="RefSeq" id="WP_354552157.1">
    <property type="nucleotide sequence ID" value="NZ_JBEPSM010000002.1"/>
</dbReference>